<feature type="domain" description="Molybdopterin-guanine dinucleotide biosynthesis protein B (MobB)" evidence="4">
    <location>
        <begin position="191"/>
        <end position="318"/>
    </location>
</feature>
<keyword evidence="3" id="KW-0460">Magnesium</keyword>
<dbReference type="KEGG" id="ful:C4N20_08040"/>
<dbReference type="GO" id="GO:0061603">
    <property type="term" value="F:molybdenum cofactor guanylyltransferase activity"/>
    <property type="evidence" value="ECO:0007669"/>
    <property type="project" value="UniProtKB-EC"/>
</dbReference>
<dbReference type="Proteomes" id="UP000249008">
    <property type="component" value="Chromosome 1"/>
</dbReference>
<comment type="function">
    <text evidence="3">Transfers a GMP moiety from GTP to Mo-molybdopterin (Mo-MPT) cofactor (Moco or molybdenum cofactor) to form Mo-molybdopterin guanine dinucleotide (Mo-MGD) cofactor.</text>
</comment>
<protein>
    <recommendedName>
        <fullName evidence="3">Probable molybdenum cofactor guanylyltransferase</fullName>
        <shortName evidence="3">MoCo guanylyltransferase</shortName>
        <ecNumber evidence="3">2.7.7.77</ecNumber>
    </recommendedName>
    <alternativeName>
        <fullName evidence="3">GTP:molybdopterin guanylyltransferase</fullName>
    </alternativeName>
    <alternativeName>
        <fullName evidence="3">Mo-MPT guanylyltransferase</fullName>
    </alternativeName>
    <alternativeName>
        <fullName evidence="3">Molybdopterin guanylyltransferase</fullName>
    </alternativeName>
    <alternativeName>
        <fullName evidence="3">Molybdopterin-guanine dinucleotide synthase</fullName>
        <shortName evidence="3">MGD synthase</shortName>
    </alternativeName>
</protein>
<dbReference type="InterPro" id="IPR025877">
    <property type="entry name" value="MobA-like_NTP_Trfase"/>
</dbReference>
<dbReference type="AlphaFoldDB" id="A0AAX2J7P0"/>
<reference evidence="6 7" key="1">
    <citation type="submission" date="2018-06" db="EMBL/GenBank/DDBJ databases">
        <authorList>
            <consortium name="Pathogen Informatics"/>
            <person name="Doyle S."/>
        </authorList>
    </citation>
    <scope>NUCLEOTIDE SEQUENCE [LARGE SCALE GENOMIC DNA]</scope>
    <source>
        <strain evidence="6 7">NCTC12112</strain>
    </source>
</reference>
<comment type="caution">
    <text evidence="3">Lacks conserved residue(s) required for the propagation of feature annotation.</text>
</comment>
<dbReference type="Pfam" id="PF03205">
    <property type="entry name" value="MobB"/>
    <property type="match status" value="1"/>
</dbReference>
<dbReference type="EMBL" id="LS483487">
    <property type="protein sequence ID" value="SQI99504.1"/>
    <property type="molecule type" value="Genomic_DNA"/>
</dbReference>
<evidence type="ECO:0000256" key="2">
    <source>
        <dbReference type="ARBA" id="ARBA00023150"/>
    </source>
</evidence>
<dbReference type="RefSeq" id="WP_005978860.1">
    <property type="nucleotide sequence ID" value="NZ_CABKNW010000004.1"/>
</dbReference>
<comment type="similarity">
    <text evidence="3">Belongs to the MobA family.</text>
</comment>
<feature type="binding site" evidence="3">
    <location>
        <position position="93"/>
    </location>
    <ligand>
        <name>Mg(2+)</name>
        <dbReference type="ChEBI" id="CHEBI:18420"/>
    </ligand>
</feature>
<evidence type="ECO:0000259" key="5">
    <source>
        <dbReference type="Pfam" id="PF12804"/>
    </source>
</evidence>
<proteinExistence type="inferred from homology"/>
<name>A0AAX2J7P0_9FUSO</name>
<dbReference type="SUPFAM" id="SSF53448">
    <property type="entry name" value="Nucleotide-diphospho-sugar transferases"/>
    <property type="match status" value="1"/>
</dbReference>
<dbReference type="CDD" id="cd02503">
    <property type="entry name" value="MobA"/>
    <property type="match status" value="1"/>
</dbReference>
<dbReference type="InterPro" id="IPR013482">
    <property type="entry name" value="Molybde_CF_guanTrfase"/>
</dbReference>
<keyword evidence="3" id="KW-0479">Metal-binding</keyword>
<evidence type="ECO:0000256" key="1">
    <source>
        <dbReference type="ARBA" id="ARBA00023134"/>
    </source>
</evidence>
<feature type="binding site" evidence="3">
    <location>
        <position position="93"/>
    </location>
    <ligand>
        <name>GTP</name>
        <dbReference type="ChEBI" id="CHEBI:37565"/>
    </ligand>
</feature>
<dbReference type="GO" id="GO:0046872">
    <property type="term" value="F:metal ion binding"/>
    <property type="evidence" value="ECO:0007669"/>
    <property type="project" value="UniProtKB-KW"/>
</dbReference>
<dbReference type="NCBIfam" id="TIGR00176">
    <property type="entry name" value="mobB"/>
    <property type="match status" value="1"/>
</dbReference>
<organism evidence="6 7">
    <name type="scientific">Fusobacterium ulcerans</name>
    <dbReference type="NCBI Taxonomy" id="861"/>
    <lineage>
        <taxon>Bacteria</taxon>
        <taxon>Fusobacteriati</taxon>
        <taxon>Fusobacteriota</taxon>
        <taxon>Fusobacteriia</taxon>
        <taxon>Fusobacteriales</taxon>
        <taxon>Fusobacteriaceae</taxon>
        <taxon>Fusobacterium</taxon>
    </lineage>
</organism>
<gene>
    <name evidence="6" type="primary">mobB</name>
    <name evidence="3" type="synonym">mobA</name>
    <name evidence="6" type="ORF">NCTC12112_00157</name>
</gene>
<evidence type="ECO:0000313" key="6">
    <source>
        <dbReference type="EMBL" id="SQI99504.1"/>
    </source>
</evidence>
<feature type="binding site" evidence="3">
    <location>
        <position position="64"/>
    </location>
    <ligand>
        <name>GTP</name>
        <dbReference type="ChEBI" id="CHEBI:37565"/>
    </ligand>
</feature>
<dbReference type="InterPro" id="IPR029044">
    <property type="entry name" value="Nucleotide-diphossugar_trans"/>
</dbReference>
<dbReference type="EC" id="2.7.7.77" evidence="3"/>
<keyword evidence="3" id="KW-0963">Cytoplasm</keyword>
<dbReference type="GeneID" id="78454756"/>
<keyword evidence="3" id="KW-0808">Transferase</keyword>
<evidence type="ECO:0000256" key="3">
    <source>
        <dbReference type="HAMAP-Rule" id="MF_00316"/>
    </source>
</evidence>
<comment type="catalytic activity">
    <reaction evidence="3">
        <text>Mo-molybdopterin + GTP + H(+) = Mo-molybdopterin guanine dinucleotide + diphosphate</text>
        <dbReference type="Rhea" id="RHEA:34243"/>
        <dbReference type="ChEBI" id="CHEBI:15378"/>
        <dbReference type="ChEBI" id="CHEBI:33019"/>
        <dbReference type="ChEBI" id="CHEBI:37565"/>
        <dbReference type="ChEBI" id="CHEBI:71302"/>
        <dbReference type="ChEBI" id="CHEBI:71310"/>
        <dbReference type="EC" id="2.7.7.77"/>
    </reaction>
</comment>
<keyword evidence="1 3" id="KW-0342">GTP-binding</keyword>
<comment type="cofactor">
    <cofactor evidence="3">
        <name>Mg(2+)</name>
        <dbReference type="ChEBI" id="CHEBI:18420"/>
    </cofactor>
</comment>
<dbReference type="HAMAP" id="MF_00316">
    <property type="entry name" value="MobA"/>
    <property type="match status" value="1"/>
</dbReference>
<dbReference type="InterPro" id="IPR027417">
    <property type="entry name" value="P-loop_NTPase"/>
</dbReference>
<dbReference type="Gene3D" id="3.40.50.300">
    <property type="entry name" value="P-loop containing nucleotide triphosphate hydrolases"/>
    <property type="match status" value="1"/>
</dbReference>
<keyword evidence="3" id="KW-0547">Nucleotide-binding</keyword>
<dbReference type="CDD" id="cd03116">
    <property type="entry name" value="MobB"/>
    <property type="match status" value="1"/>
</dbReference>
<accession>A0AAX2J7P0</accession>
<dbReference type="Pfam" id="PF12804">
    <property type="entry name" value="NTP_transf_3"/>
    <property type="match status" value="1"/>
</dbReference>
<evidence type="ECO:0000259" key="4">
    <source>
        <dbReference type="Pfam" id="PF03205"/>
    </source>
</evidence>
<keyword evidence="2 3" id="KW-0501">Molybdenum cofactor biosynthesis</keyword>
<comment type="subcellular location">
    <subcellularLocation>
        <location evidence="3">Cytoplasm</location>
    </subcellularLocation>
</comment>
<dbReference type="InterPro" id="IPR004435">
    <property type="entry name" value="MobB_dom"/>
</dbReference>
<dbReference type="Gene3D" id="3.90.550.10">
    <property type="entry name" value="Spore Coat Polysaccharide Biosynthesis Protein SpsA, Chain A"/>
    <property type="match status" value="1"/>
</dbReference>
<dbReference type="GO" id="GO:0005737">
    <property type="term" value="C:cytoplasm"/>
    <property type="evidence" value="ECO:0007669"/>
    <property type="project" value="UniProtKB-SubCell"/>
</dbReference>
<feature type="binding site" evidence="3">
    <location>
        <begin position="8"/>
        <end position="10"/>
    </location>
    <ligand>
        <name>GTP</name>
        <dbReference type="ChEBI" id="CHEBI:37565"/>
    </ligand>
</feature>
<comment type="domain">
    <text evidence="3">The N-terminal domain determines nucleotide recognition and specific binding, while the C-terminal domain determines the specific binding to the target protein.</text>
</comment>
<dbReference type="InterPro" id="IPR052539">
    <property type="entry name" value="MGD_biosynthesis_adapter"/>
</dbReference>
<feature type="binding site" evidence="3">
    <location>
        <position position="20"/>
    </location>
    <ligand>
        <name>GTP</name>
        <dbReference type="ChEBI" id="CHEBI:37565"/>
    </ligand>
</feature>
<dbReference type="SUPFAM" id="SSF52540">
    <property type="entry name" value="P-loop containing nucleoside triphosphate hydrolases"/>
    <property type="match status" value="1"/>
</dbReference>
<feature type="domain" description="MobA-like NTP transferase" evidence="5">
    <location>
        <begin position="7"/>
        <end position="147"/>
    </location>
</feature>
<sequence>MKLSVGILAGGKSSRMGQDKVLLKLKQKSFLDILINEFSDFDELIISLDYLNRYKELSCKKVEDSIKDIGPIEGIRQILKESKNKYNFICAADMPFLKKDIVEYISTFISSDFDCYIICDRERKHPLCAVYSKDILPIIDEMIEDKNYKLLQLVSRVRTKYINLKYTNFDKKVIQNINTYSEYKNAVKPLIFCISGIKNSGKTTLITKLINEFQNDFPKIAVIKHDGHDFIIDHEGTDTDKITKAGAMKTVIFSNKKYASICKGSFNMEEELNNMKDMDMIIVEGMKNSYYPKIEILREGISDKPICDHKTLIAVATDGKEIKNIEKGIPSVELNNIKAISQIILNYFFEGYSQNFD</sequence>
<dbReference type="PANTHER" id="PTHR40072">
    <property type="entry name" value="MOLYBDOPTERIN-GUANINE DINUCLEOTIDE BIOSYNTHESIS ADAPTER PROTEIN-RELATED"/>
    <property type="match status" value="1"/>
</dbReference>
<evidence type="ECO:0000313" key="7">
    <source>
        <dbReference type="Proteomes" id="UP000249008"/>
    </source>
</evidence>
<dbReference type="PANTHER" id="PTHR40072:SF1">
    <property type="entry name" value="MOLYBDOPTERIN-GUANINE DINUCLEOTIDE BIOSYNTHESIS ADAPTER PROTEIN"/>
    <property type="match status" value="1"/>
</dbReference>
<dbReference type="GO" id="GO:0006777">
    <property type="term" value="P:Mo-molybdopterin cofactor biosynthetic process"/>
    <property type="evidence" value="ECO:0007669"/>
    <property type="project" value="UniProtKB-KW"/>
</dbReference>
<dbReference type="GO" id="GO:0005525">
    <property type="term" value="F:GTP binding"/>
    <property type="evidence" value="ECO:0007669"/>
    <property type="project" value="UniProtKB-UniRule"/>
</dbReference>